<dbReference type="EMBL" id="FSRU01000002">
    <property type="protein sequence ID" value="SIO60554.1"/>
    <property type="molecule type" value="Genomic_DNA"/>
</dbReference>
<evidence type="ECO:0000313" key="4">
    <source>
        <dbReference type="EMBL" id="SIO60554.1"/>
    </source>
</evidence>
<evidence type="ECO:0000256" key="1">
    <source>
        <dbReference type="ARBA" id="ARBA00022500"/>
    </source>
</evidence>
<dbReference type="CDD" id="cd16352">
    <property type="entry name" value="CheD"/>
    <property type="match status" value="1"/>
</dbReference>
<dbReference type="GO" id="GO:0050568">
    <property type="term" value="F:protein-glutamine glutaminase activity"/>
    <property type="evidence" value="ECO:0007669"/>
    <property type="project" value="UniProtKB-UniRule"/>
</dbReference>
<keyword evidence="1 3" id="KW-0145">Chemotaxis</keyword>
<keyword evidence="2 3" id="KW-0378">Hydrolase</keyword>
<dbReference type="InterPro" id="IPR038592">
    <property type="entry name" value="CheD-like_sf"/>
</dbReference>
<dbReference type="HAMAP" id="MF_01440">
    <property type="entry name" value="CheD"/>
    <property type="match status" value="1"/>
</dbReference>
<dbReference type="Pfam" id="PF03975">
    <property type="entry name" value="CheD"/>
    <property type="match status" value="1"/>
</dbReference>
<dbReference type="RefSeq" id="WP_216352733.1">
    <property type="nucleotide sequence ID" value="NZ_FSRU01000002.1"/>
</dbReference>
<keyword evidence="5" id="KW-1185">Reference proteome</keyword>
<dbReference type="PANTHER" id="PTHR35147">
    <property type="entry name" value="CHEMORECEPTOR GLUTAMINE DEAMIDASE CHED-RELATED"/>
    <property type="match status" value="1"/>
</dbReference>
<comment type="function">
    <text evidence="3">Probably deamidates glutamine residues to glutamate on methyl-accepting chemotaxis receptors (MCPs), playing an important role in chemotaxis.</text>
</comment>
<evidence type="ECO:0000256" key="2">
    <source>
        <dbReference type="ARBA" id="ARBA00022801"/>
    </source>
</evidence>
<name>A0A1N6KVH4_9BURK</name>
<evidence type="ECO:0000313" key="5">
    <source>
        <dbReference type="Proteomes" id="UP000185151"/>
    </source>
</evidence>
<evidence type="ECO:0000256" key="3">
    <source>
        <dbReference type="HAMAP-Rule" id="MF_01440"/>
    </source>
</evidence>
<dbReference type="Proteomes" id="UP000185151">
    <property type="component" value="Unassembled WGS sequence"/>
</dbReference>
<proteinExistence type="inferred from homology"/>
<reference evidence="4 5" key="1">
    <citation type="submission" date="2016-11" db="EMBL/GenBank/DDBJ databases">
        <authorList>
            <person name="Jaros S."/>
            <person name="Januszkiewicz K."/>
            <person name="Wedrychowicz H."/>
        </authorList>
    </citation>
    <scope>NUCLEOTIDE SEQUENCE [LARGE SCALE GENOMIC DNA]</scope>
    <source>
        <strain evidence="4 5">GAS95</strain>
    </source>
</reference>
<comment type="catalytic activity">
    <reaction evidence="3">
        <text>L-glutaminyl-[protein] + H2O = L-glutamyl-[protein] + NH4(+)</text>
        <dbReference type="Rhea" id="RHEA:16441"/>
        <dbReference type="Rhea" id="RHEA-COMP:10207"/>
        <dbReference type="Rhea" id="RHEA-COMP:10208"/>
        <dbReference type="ChEBI" id="CHEBI:15377"/>
        <dbReference type="ChEBI" id="CHEBI:28938"/>
        <dbReference type="ChEBI" id="CHEBI:29973"/>
        <dbReference type="ChEBI" id="CHEBI:30011"/>
        <dbReference type="EC" id="3.5.1.44"/>
    </reaction>
</comment>
<organism evidence="4 5">
    <name type="scientific">Paraburkholderia phenazinium</name>
    <dbReference type="NCBI Taxonomy" id="60549"/>
    <lineage>
        <taxon>Bacteria</taxon>
        <taxon>Pseudomonadati</taxon>
        <taxon>Pseudomonadota</taxon>
        <taxon>Betaproteobacteria</taxon>
        <taxon>Burkholderiales</taxon>
        <taxon>Burkholderiaceae</taxon>
        <taxon>Paraburkholderia</taxon>
    </lineage>
</organism>
<dbReference type="SUPFAM" id="SSF64438">
    <property type="entry name" value="CNF1/YfiH-like putative cysteine hydrolases"/>
    <property type="match status" value="1"/>
</dbReference>
<comment type="similarity">
    <text evidence="3">Belongs to the CheD family.</text>
</comment>
<accession>A0A1N6KVH4</accession>
<dbReference type="GO" id="GO:0006935">
    <property type="term" value="P:chemotaxis"/>
    <property type="evidence" value="ECO:0007669"/>
    <property type="project" value="UniProtKB-UniRule"/>
</dbReference>
<dbReference type="InterPro" id="IPR011324">
    <property type="entry name" value="Cytotoxic_necrot_fac-like_cat"/>
</dbReference>
<sequence length="159" mass="17275">MTDDVREIQVHMCAIGIGQGRDVLRATLGSCVGIGLLWRERAIYGLAHCLLPDAPTRPEGNGAKYVTQAIPSLLRLMQVERASHDALEAVLAGGANMVHYERRPAHAPIGEQNVRTAQQLLAALGVRVVHVDVGGECGRQLLIDCHQHAFAVKKFTRTL</sequence>
<dbReference type="EC" id="3.5.1.44" evidence="3"/>
<dbReference type="PANTHER" id="PTHR35147:SF1">
    <property type="entry name" value="CHEMORECEPTOR GLUTAMINE DEAMIDASE CHED-RELATED"/>
    <property type="match status" value="1"/>
</dbReference>
<dbReference type="InterPro" id="IPR005659">
    <property type="entry name" value="Chemorcpt_Glu_NH3ase_CheD"/>
</dbReference>
<dbReference type="AlphaFoldDB" id="A0A1N6KVH4"/>
<gene>
    <name evidence="3" type="primary">cheD</name>
    <name evidence="4" type="ORF">SAMN05444165_4913</name>
</gene>
<protein>
    <recommendedName>
        <fullName evidence="3">Probable chemoreceptor glutamine deamidase CheD</fullName>
        <ecNumber evidence="3">3.5.1.44</ecNumber>
    </recommendedName>
</protein>
<dbReference type="Gene3D" id="3.30.1330.200">
    <property type="match status" value="1"/>
</dbReference>